<proteinExistence type="predicted"/>
<accession>A0AA38GUI2</accession>
<comment type="caution">
    <text evidence="1">The sequence shown here is derived from an EMBL/GenBank/DDBJ whole genome shotgun (WGS) entry which is preliminary data.</text>
</comment>
<feature type="non-terminal residue" evidence="1">
    <location>
        <position position="55"/>
    </location>
</feature>
<dbReference type="Proteomes" id="UP000824469">
    <property type="component" value="Unassembled WGS sequence"/>
</dbReference>
<dbReference type="AlphaFoldDB" id="A0AA38GUI2"/>
<evidence type="ECO:0000313" key="1">
    <source>
        <dbReference type="EMBL" id="KAH9329204.1"/>
    </source>
</evidence>
<protein>
    <submittedName>
        <fullName evidence="1">Uncharacterized protein</fullName>
    </submittedName>
</protein>
<feature type="non-terminal residue" evidence="1">
    <location>
        <position position="1"/>
    </location>
</feature>
<reference evidence="1 2" key="1">
    <citation type="journal article" date="2021" name="Nat. Plants">
        <title>The Taxus genome provides insights into paclitaxel biosynthesis.</title>
        <authorList>
            <person name="Xiong X."/>
            <person name="Gou J."/>
            <person name="Liao Q."/>
            <person name="Li Y."/>
            <person name="Zhou Q."/>
            <person name="Bi G."/>
            <person name="Li C."/>
            <person name="Du R."/>
            <person name="Wang X."/>
            <person name="Sun T."/>
            <person name="Guo L."/>
            <person name="Liang H."/>
            <person name="Lu P."/>
            <person name="Wu Y."/>
            <person name="Zhang Z."/>
            <person name="Ro D.K."/>
            <person name="Shang Y."/>
            <person name="Huang S."/>
            <person name="Yan J."/>
        </authorList>
    </citation>
    <scope>NUCLEOTIDE SEQUENCE [LARGE SCALE GENOMIC DNA]</scope>
    <source>
        <strain evidence="1">Ta-2019</strain>
    </source>
</reference>
<name>A0AA38GUI2_TAXCH</name>
<dbReference type="EMBL" id="JAHRHJ020000001">
    <property type="protein sequence ID" value="KAH9329204.1"/>
    <property type="molecule type" value="Genomic_DNA"/>
</dbReference>
<evidence type="ECO:0000313" key="2">
    <source>
        <dbReference type="Proteomes" id="UP000824469"/>
    </source>
</evidence>
<keyword evidence="2" id="KW-1185">Reference proteome</keyword>
<gene>
    <name evidence="1" type="ORF">KI387_001312</name>
</gene>
<sequence length="55" mass="6770">DSIFWDLEDSKIVRSHDFEWNEKRMYMDQVLVPKHEPFGNFVEENSFLDLEKHLQ</sequence>
<organism evidence="1 2">
    <name type="scientific">Taxus chinensis</name>
    <name type="common">Chinese yew</name>
    <name type="synonym">Taxus wallichiana var. chinensis</name>
    <dbReference type="NCBI Taxonomy" id="29808"/>
    <lineage>
        <taxon>Eukaryota</taxon>
        <taxon>Viridiplantae</taxon>
        <taxon>Streptophyta</taxon>
        <taxon>Embryophyta</taxon>
        <taxon>Tracheophyta</taxon>
        <taxon>Spermatophyta</taxon>
        <taxon>Pinopsida</taxon>
        <taxon>Pinidae</taxon>
        <taxon>Conifers II</taxon>
        <taxon>Cupressales</taxon>
        <taxon>Taxaceae</taxon>
        <taxon>Taxus</taxon>
    </lineage>
</organism>